<dbReference type="Proteomes" id="UP000501690">
    <property type="component" value="Linkage Group LG2"/>
</dbReference>
<feature type="compositionally biased region" description="Basic and acidic residues" evidence="1">
    <location>
        <begin position="121"/>
        <end position="136"/>
    </location>
</feature>
<sequence>MTQHLRIQAKSTQIAWRNASTARRQVIANPLFEVYRLADHTLPPGATRDNNPLVLLSPSAHTHVARRYTSSENPTGFCTPKLVGLPPTILPQVQNYTHHLRLNSWRFAILTRYNRVEKGKNLGGAKEKARKEENRKKMLSSGDLPLPPFSPKRVQMLPISPKRDPFFSLKYSCSPKRDVGFSTSRPSERLSLG</sequence>
<proteinExistence type="predicted"/>
<organism evidence="2 3">
    <name type="scientific">Vigna unguiculata</name>
    <name type="common">Cowpea</name>
    <dbReference type="NCBI Taxonomy" id="3917"/>
    <lineage>
        <taxon>Eukaryota</taxon>
        <taxon>Viridiplantae</taxon>
        <taxon>Streptophyta</taxon>
        <taxon>Embryophyta</taxon>
        <taxon>Tracheophyta</taxon>
        <taxon>Spermatophyta</taxon>
        <taxon>Magnoliopsida</taxon>
        <taxon>eudicotyledons</taxon>
        <taxon>Gunneridae</taxon>
        <taxon>Pentapetalae</taxon>
        <taxon>rosids</taxon>
        <taxon>fabids</taxon>
        <taxon>Fabales</taxon>
        <taxon>Fabaceae</taxon>
        <taxon>Papilionoideae</taxon>
        <taxon>50 kb inversion clade</taxon>
        <taxon>NPAAA clade</taxon>
        <taxon>indigoferoid/millettioid clade</taxon>
        <taxon>Phaseoleae</taxon>
        <taxon>Vigna</taxon>
    </lineage>
</organism>
<accession>A0A4D6L6B6</accession>
<evidence type="ECO:0000313" key="3">
    <source>
        <dbReference type="Proteomes" id="UP000501690"/>
    </source>
</evidence>
<keyword evidence="3" id="KW-1185">Reference proteome</keyword>
<evidence type="ECO:0000313" key="2">
    <source>
        <dbReference type="EMBL" id="QCD84067.1"/>
    </source>
</evidence>
<evidence type="ECO:0000256" key="1">
    <source>
        <dbReference type="SAM" id="MobiDB-lite"/>
    </source>
</evidence>
<gene>
    <name evidence="2" type="ORF">DEO72_LG2g4417</name>
</gene>
<reference evidence="2 3" key="1">
    <citation type="submission" date="2019-04" db="EMBL/GenBank/DDBJ databases">
        <title>An improved genome assembly and genetic linkage map for asparagus bean, Vigna unguiculata ssp. sesquipedialis.</title>
        <authorList>
            <person name="Xia Q."/>
            <person name="Zhang R."/>
            <person name="Dong Y."/>
        </authorList>
    </citation>
    <scope>NUCLEOTIDE SEQUENCE [LARGE SCALE GENOMIC DNA]</scope>
    <source>
        <tissue evidence="2">Leaf</tissue>
    </source>
</reference>
<name>A0A4D6L6B6_VIGUN</name>
<feature type="region of interest" description="Disordered" evidence="1">
    <location>
        <begin position="121"/>
        <end position="155"/>
    </location>
</feature>
<protein>
    <submittedName>
        <fullName evidence="2">Uncharacterized protein</fullName>
    </submittedName>
</protein>
<dbReference type="EMBL" id="CP039346">
    <property type="protein sequence ID" value="QCD84067.1"/>
    <property type="molecule type" value="Genomic_DNA"/>
</dbReference>
<dbReference type="AlphaFoldDB" id="A0A4D6L6B6"/>